<dbReference type="AlphaFoldDB" id="A0A370HZ44"/>
<evidence type="ECO:0000313" key="2">
    <source>
        <dbReference type="EMBL" id="RDI63782.1"/>
    </source>
</evidence>
<dbReference type="STRING" id="1210086.GCA_001613105_03591"/>
<keyword evidence="1" id="KW-0472">Membrane</keyword>
<sequence length="105" mass="11161">MDCAVGPIVYRWIVSILETVLIFVGIPLVIYAVIAGLSFLGKPLPGEKPVHYSLPDTWTADPVLWSATDEVTGSGHHHAESSHGDHAAIESARADLIGGRASGKF</sequence>
<keyword evidence="1" id="KW-0812">Transmembrane</keyword>
<proteinExistence type="predicted"/>
<accession>A0A370HZ44</accession>
<name>A0A370HZ44_9NOCA</name>
<keyword evidence="1" id="KW-1133">Transmembrane helix</keyword>
<keyword evidence="3" id="KW-1185">Reference proteome</keyword>
<evidence type="ECO:0000313" key="3">
    <source>
        <dbReference type="Proteomes" id="UP000254869"/>
    </source>
</evidence>
<evidence type="ECO:0000256" key="1">
    <source>
        <dbReference type="SAM" id="Phobius"/>
    </source>
</evidence>
<feature type="transmembrane region" description="Helical" evidence="1">
    <location>
        <begin position="20"/>
        <end position="40"/>
    </location>
</feature>
<reference evidence="2 3" key="1">
    <citation type="submission" date="2018-07" db="EMBL/GenBank/DDBJ databases">
        <title>Genomic Encyclopedia of Type Strains, Phase IV (KMG-IV): sequencing the most valuable type-strain genomes for metagenomic binning, comparative biology and taxonomic classification.</title>
        <authorList>
            <person name="Goeker M."/>
        </authorList>
    </citation>
    <scope>NUCLEOTIDE SEQUENCE [LARGE SCALE GENOMIC DNA]</scope>
    <source>
        <strain evidence="2 3">DSM 44290</strain>
    </source>
</reference>
<gene>
    <name evidence="2" type="ORF">DFR76_109120</name>
</gene>
<comment type="caution">
    <text evidence="2">The sequence shown here is derived from an EMBL/GenBank/DDBJ whole genome shotgun (WGS) entry which is preliminary data.</text>
</comment>
<protein>
    <submittedName>
        <fullName evidence="2">Uncharacterized protein</fullName>
    </submittedName>
</protein>
<dbReference type="Proteomes" id="UP000254869">
    <property type="component" value="Unassembled WGS sequence"/>
</dbReference>
<organism evidence="2 3">
    <name type="scientific">Nocardia pseudobrasiliensis</name>
    <dbReference type="NCBI Taxonomy" id="45979"/>
    <lineage>
        <taxon>Bacteria</taxon>
        <taxon>Bacillati</taxon>
        <taxon>Actinomycetota</taxon>
        <taxon>Actinomycetes</taxon>
        <taxon>Mycobacteriales</taxon>
        <taxon>Nocardiaceae</taxon>
        <taxon>Nocardia</taxon>
    </lineage>
</organism>
<dbReference type="EMBL" id="QQBC01000009">
    <property type="protein sequence ID" value="RDI63782.1"/>
    <property type="molecule type" value="Genomic_DNA"/>
</dbReference>